<keyword evidence="1 5" id="KW-0328">Glycosyltransferase</keyword>
<dbReference type="EMBL" id="JAZGQK010000007">
    <property type="protein sequence ID" value="MEE6259010.1"/>
    <property type="molecule type" value="Genomic_DNA"/>
</dbReference>
<dbReference type="GO" id="GO:0016757">
    <property type="term" value="F:glycosyltransferase activity"/>
    <property type="evidence" value="ECO:0007669"/>
    <property type="project" value="UniProtKB-KW"/>
</dbReference>
<evidence type="ECO:0000259" key="4">
    <source>
        <dbReference type="Pfam" id="PF13579"/>
    </source>
</evidence>
<protein>
    <submittedName>
        <fullName evidence="5">Glycosyltransferase</fullName>
        <ecNumber evidence="5">2.4.-.-</ecNumber>
    </submittedName>
</protein>
<dbReference type="PANTHER" id="PTHR12526:SF636">
    <property type="entry name" value="BLL3647 PROTEIN"/>
    <property type="match status" value="1"/>
</dbReference>
<evidence type="ECO:0000256" key="2">
    <source>
        <dbReference type="ARBA" id="ARBA00022679"/>
    </source>
</evidence>
<dbReference type="PANTHER" id="PTHR12526">
    <property type="entry name" value="GLYCOSYLTRANSFERASE"/>
    <property type="match status" value="1"/>
</dbReference>
<dbReference type="Gene3D" id="3.40.50.2000">
    <property type="entry name" value="Glycogen Phosphorylase B"/>
    <property type="match status" value="2"/>
</dbReference>
<proteinExistence type="predicted"/>
<accession>A0ABU7RRE5</accession>
<sequence>MLYLSFYFPPSRASGVYRARATANHLAARGWDVTACAAPLDFLRDVLGSLDTELASTVDPTVRVERPALHRFAWERDLRRYGRFRRTFPRAAQKLYQLSQRLGFPEHYASWGLAAVARGLRAHRRRRFDVVLATGNPFASFGAAWLFHRLTGVPYVLDYRDSWTLDLFTNRPAFPAGHPAWRWERRVLSRASGIVFVNEALRDWHAERYPAAADRMLVVPNGWDPDLAPVSTPPGPASETTGSRTGVPVGPTAVVGAPADDSGQPGEPGGRTGPRFGYLGTVTRVQPLEELVAAFRLAREHGDLADAELRIHGHLGFSKTSPTELTARLGLTGGTGIRYLGPVTKTEVHRVYAESDVLVFLAGGSRYVTSGKIFEYMASGRPIVSVHAPGIAAEEVLAEYPLWFTARSLDPAEVARSMVAAAKAARDLDPEQRSAAARHADRYARDLMLAPLEARLRALTPVAGPSASATGEDGRHGR</sequence>
<evidence type="ECO:0000256" key="3">
    <source>
        <dbReference type="SAM" id="MobiDB-lite"/>
    </source>
</evidence>
<reference evidence="5 6" key="1">
    <citation type="submission" date="2024-01" db="EMBL/GenBank/DDBJ databases">
        <title>Genome insights into Plantactinospora sonchi sp. nov.</title>
        <authorList>
            <person name="Wang L."/>
        </authorList>
    </citation>
    <scope>NUCLEOTIDE SEQUENCE [LARGE SCALE GENOMIC DNA]</scope>
    <source>
        <strain evidence="5 6">NEAU-QY2</strain>
    </source>
</reference>
<feature type="domain" description="Glycosyltransferase subfamily 4-like N-terminal" evidence="4">
    <location>
        <begin position="18"/>
        <end position="222"/>
    </location>
</feature>
<evidence type="ECO:0000256" key="1">
    <source>
        <dbReference type="ARBA" id="ARBA00022676"/>
    </source>
</evidence>
<keyword evidence="6" id="KW-1185">Reference proteome</keyword>
<comment type="caution">
    <text evidence="5">The sequence shown here is derived from an EMBL/GenBank/DDBJ whole genome shotgun (WGS) entry which is preliminary data.</text>
</comment>
<dbReference type="Pfam" id="PF13579">
    <property type="entry name" value="Glyco_trans_4_4"/>
    <property type="match status" value="1"/>
</dbReference>
<keyword evidence="2 5" id="KW-0808">Transferase</keyword>
<name>A0ABU7RRE5_9ACTN</name>
<dbReference type="InterPro" id="IPR028098">
    <property type="entry name" value="Glyco_trans_4-like_N"/>
</dbReference>
<evidence type="ECO:0000313" key="5">
    <source>
        <dbReference type="EMBL" id="MEE6259010.1"/>
    </source>
</evidence>
<organism evidence="5 6">
    <name type="scientific">Plantactinospora sonchi</name>
    <dbReference type="NCBI Taxonomy" id="1544735"/>
    <lineage>
        <taxon>Bacteria</taxon>
        <taxon>Bacillati</taxon>
        <taxon>Actinomycetota</taxon>
        <taxon>Actinomycetes</taxon>
        <taxon>Micromonosporales</taxon>
        <taxon>Micromonosporaceae</taxon>
        <taxon>Plantactinospora</taxon>
    </lineage>
</organism>
<dbReference type="EC" id="2.4.-.-" evidence="5"/>
<dbReference type="Pfam" id="PF13692">
    <property type="entry name" value="Glyco_trans_1_4"/>
    <property type="match status" value="1"/>
</dbReference>
<evidence type="ECO:0000313" key="6">
    <source>
        <dbReference type="Proteomes" id="UP001332243"/>
    </source>
</evidence>
<feature type="region of interest" description="Disordered" evidence="3">
    <location>
        <begin position="228"/>
        <end position="249"/>
    </location>
</feature>
<gene>
    <name evidence="5" type="ORF">V1633_10980</name>
</gene>
<dbReference type="Proteomes" id="UP001332243">
    <property type="component" value="Unassembled WGS sequence"/>
</dbReference>
<dbReference type="RefSeq" id="WP_331214210.1">
    <property type="nucleotide sequence ID" value="NZ_JAZGQK010000007.1"/>
</dbReference>
<dbReference type="SUPFAM" id="SSF53756">
    <property type="entry name" value="UDP-Glycosyltransferase/glycogen phosphorylase"/>
    <property type="match status" value="1"/>
</dbReference>